<proteinExistence type="predicted"/>
<protein>
    <submittedName>
        <fullName evidence="1">Uncharacterized protein</fullName>
    </submittedName>
</protein>
<accession>A0ABN7BY98</accession>
<gene>
    <name evidence="1" type="ORF">TCT1_02100</name>
</gene>
<dbReference type="EMBL" id="AP028978">
    <property type="protein sequence ID" value="BET95289.1"/>
    <property type="molecule type" value="Genomic_DNA"/>
</dbReference>
<dbReference type="RefSeq" id="WP_374052286.1">
    <property type="nucleotide sequence ID" value="NZ_AP028978.1"/>
</dbReference>
<evidence type="ECO:0000313" key="1">
    <source>
        <dbReference type="EMBL" id="BET95289.1"/>
    </source>
</evidence>
<reference evidence="1 2" key="1">
    <citation type="submission" date="2023-10" db="EMBL/GenBank/DDBJ databases">
        <title>Xenorhabdus taiwanensis sp. nov., a symbiotic bacterium associated with the entomopathogenic nematode Steinernema taiwanensis.</title>
        <authorList>
            <person name="Tseng C.T."/>
            <person name="Shu H.Y."/>
            <person name="Chen M.H."/>
            <person name="Fang Y.J."/>
            <person name="Wu T.L."/>
            <person name="Lin Y.C."/>
            <person name="Huang C.J."/>
        </authorList>
    </citation>
    <scope>NUCLEOTIDE SEQUENCE [LARGE SCALE GENOMIC DNA]</scope>
    <source>
        <strain evidence="1 2">TCT-1</strain>
    </source>
</reference>
<organism evidence="1 2">
    <name type="scientific">Xenorhabdus taiwanensis</name>
    <dbReference type="NCBI Taxonomy" id="3085177"/>
    <lineage>
        <taxon>Bacteria</taxon>
        <taxon>Pseudomonadati</taxon>
        <taxon>Pseudomonadota</taxon>
        <taxon>Gammaproteobacteria</taxon>
        <taxon>Enterobacterales</taxon>
        <taxon>Morganellaceae</taxon>
        <taxon>Xenorhabdus</taxon>
    </lineage>
</organism>
<name>A0ABN7BY98_9GAMM</name>
<keyword evidence="2" id="KW-1185">Reference proteome</keyword>
<dbReference type="Proteomes" id="UP001529514">
    <property type="component" value="Chromosome"/>
</dbReference>
<sequence>MRYSARSALAGLNDLEASLNKKDRALRKAEFDKAREFIQSAEKGGGVDAQVSKTFLVKGTAHERVDIEVTTGKAFVSDSDTSLGRNCK</sequence>
<evidence type="ECO:0000313" key="2">
    <source>
        <dbReference type="Proteomes" id="UP001529514"/>
    </source>
</evidence>